<feature type="domain" description="Transcription elongation factor GreA/GreB N-terminal" evidence="1">
    <location>
        <begin position="2"/>
        <end position="36"/>
    </location>
</feature>
<gene>
    <name evidence="2" type="ORF">B1A_09948</name>
</gene>
<accession>T1AJU6</accession>
<dbReference type="InterPro" id="IPR036805">
    <property type="entry name" value="Tscrpt_elong_fac_GreA/B_N_sf"/>
</dbReference>
<dbReference type="GO" id="GO:0070063">
    <property type="term" value="F:RNA polymerase binding"/>
    <property type="evidence" value="ECO:0007669"/>
    <property type="project" value="InterPro"/>
</dbReference>
<dbReference type="EMBL" id="AUZX01007086">
    <property type="protein sequence ID" value="EQD60851.1"/>
    <property type="molecule type" value="Genomic_DNA"/>
</dbReference>
<proteinExistence type="predicted"/>
<name>T1AJU6_9ZZZZ</name>
<keyword evidence="2" id="KW-0648">Protein biosynthesis</keyword>
<feature type="non-terminal residue" evidence="2">
    <location>
        <position position="89"/>
    </location>
</feature>
<dbReference type="PANTHER" id="PTHR30437">
    <property type="entry name" value="TRANSCRIPTION ELONGATION FACTOR GREA"/>
    <property type="match status" value="1"/>
</dbReference>
<reference evidence="2" key="2">
    <citation type="journal article" date="2014" name="ISME J.">
        <title>Microbial stratification in low pH oxic and suboxic macroscopic growths along an acid mine drainage.</title>
        <authorList>
            <person name="Mendez-Garcia C."/>
            <person name="Mesa V."/>
            <person name="Sprenger R.R."/>
            <person name="Richter M."/>
            <person name="Diez M.S."/>
            <person name="Solano J."/>
            <person name="Bargiela R."/>
            <person name="Golyshina O.V."/>
            <person name="Manteca A."/>
            <person name="Ramos J.L."/>
            <person name="Gallego J.R."/>
            <person name="Llorente I."/>
            <person name="Martins Dos Santos V.A."/>
            <person name="Jensen O.N."/>
            <person name="Pelaez A.I."/>
            <person name="Sanchez J."/>
            <person name="Ferrer M."/>
        </authorList>
    </citation>
    <scope>NUCLEOTIDE SEQUENCE</scope>
</reference>
<evidence type="ECO:0000313" key="2">
    <source>
        <dbReference type="EMBL" id="EQD60851.1"/>
    </source>
</evidence>
<keyword evidence="2" id="KW-0251">Elongation factor</keyword>
<reference evidence="2" key="1">
    <citation type="submission" date="2013-08" db="EMBL/GenBank/DDBJ databases">
        <authorList>
            <person name="Mendez C."/>
            <person name="Richter M."/>
            <person name="Ferrer M."/>
            <person name="Sanchez J."/>
        </authorList>
    </citation>
    <scope>NUCLEOTIDE SEQUENCE</scope>
</reference>
<dbReference type="GO" id="GO:0006354">
    <property type="term" value="P:DNA-templated transcription elongation"/>
    <property type="evidence" value="ECO:0007669"/>
    <property type="project" value="TreeGrafter"/>
</dbReference>
<dbReference type="PANTHER" id="PTHR30437:SF4">
    <property type="entry name" value="TRANSCRIPTION ELONGATION FACTOR GREA"/>
    <property type="match status" value="1"/>
</dbReference>
<dbReference type="InterPro" id="IPR023459">
    <property type="entry name" value="Tscrpt_elong_fac_GreA/B_fam"/>
</dbReference>
<dbReference type="InterPro" id="IPR022691">
    <property type="entry name" value="Tscrpt_elong_fac_GreA/B_N"/>
</dbReference>
<dbReference type="Gene3D" id="3.10.50.30">
    <property type="entry name" value="Transcription elongation factor, GreA/GreB, C-terminal domain"/>
    <property type="match status" value="1"/>
</dbReference>
<dbReference type="SUPFAM" id="SSF54534">
    <property type="entry name" value="FKBP-like"/>
    <property type="match status" value="1"/>
</dbReference>
<comment type="caution">
    <text evidence="2">The sequence shown here is derived from an EMBL/GenBank/DDBJ whole genome shotgun (WGS) entry which is preliminary data.</text>
</comment>
<dbReference type="GO" id="GO:0032784">
    <property type="term" value="P:regulation of DNA-templated transcription elongation"/>
    <property type="evidence" value="ECO:0007669"/>
    <property type="project" value="InterPro"/>
</dbReference>
<organism evidence="2">
    <name type="scientific">mine drainage metagenome</name>
    <dbReference type="NCBI Taxonomy" id="410659"/>
    <lineage>
        <taxon>unclassified sequences</taxon>
        <taxon>metagenomes</taxon>
        <taxon>ecological metagenomes</taxon>
    </lineage>
</organism>
<protein>
    <submittedName>
        <fullName evidence="2">Transcription elongation factor GreA</fullName>
    </submittedName>
</protein>
<dbReference type="Gene3D" id="1.10.287.180">
    <property type="entry name" value="Transcription elongation factor, GreA/GreB, N-terminal domain"/>
    <property type="match status" value="1"/>
</dbReference>
<sequence length="89" mass="9643">MGDLRENGDYHAAKDAQGKMEARIRQLQAILANAIIVTDDRSPSDVVIHGSVVALRYEGDDEPESYFLGSIEEKQNGLEVVSPTSPLGS</sequence>
<dbReference type="Pfam" id="PF03449">
    <property type="entry name" value="GreA_GreB_N"/>
    <property type="match status" value="1"/>
</dbReference>
<dbReference type="AlphaFoldDB" id="T1AJU6"/>
<dbReference type="SUPFAM" id="SSF46557">
    <property type="entry name" value="GreA transcript cleavage protein, N-terminal domain"/>
    <property type="match status" value="1"/>
</dbReference>
<dbReference type="GO" id="GO:0003746">
    <property type="term" value="F:translation elongation factor activity"/>
    <property type="evidence" value="ECO:0007669"/>
    <property type="project" value="UniProtKB-KW"/>
</dbReference>
<dbReference type="GO" id="GO:0003677">
    <property type="term" value="F:DNA binding"/>
    <property type="evidence" value="ECO:0007669"/>
    <property type="project" value="InterPro"/>
</dbReference>
<evidence type="ECO:0000259" key="1">
    <source>
        <dbReference type="Pfam" id="PF03449"/>
    </source>
</evidence>
<dbReference type="InterPro" id="IPR036953">
    <property type="entry name" value="GreA/GreB_C_sf"/>
</dbReference>